<dbReference type="AlphaFoldDB" id="A0A6M4ARK9"/>
<dbReference type="PROSITE" id="PS51007">
    <property type="entry name" value="CYTC"/>
    <property type="match status" value="1"/>
</dbReference>
<feature type="transmembrane region" description="Helical" evidence="7">
    <location>
        <begin position="129"/>
        <end position="160"/>
    </location>
</feature>
<dbReference type="SUPFAM" id="SSF46626">
    <property type="entry name" value="Cytochrome c"/>
    <property type="match status" value="1"/>
</dbReference>
<evidence type="ECO:0000256" key="4">
    <source>
        <dbReference type="ARBA" id="ARBA00022982"/>
    </source>
</evidence>
<proteinExistence type="predicted"/>
<dbReference type="GO" id="GO:0020037">
    <property type="term" value="F:heme binding"/>
    <property type="evidence" value="ECO:0007669"/>
    <property type="project" value="InterPro"/>
</dbReference>
<keyword evidence="4" id="KW-0249">Electron transport</keyword>
<reference evidence="9 10" key="1">
    <citation type="submission" date="2020-01" db="EMBL/GenBank/DDBJ databases">
        <title>Sphingomonas sp. strain CSW-10.</title>
        <authorList>
            <person name="Chen W.-M."/>
        </authorList>
    </citation>
    <scope>NUCLEOTIDE SEQUENCE [LARGE SCALE GENOMIC DNA]</scope>
    <source>
        <strain evidence="9 10">CSW-10</strain>
    </source>
</reference>
<sequence length="406" mass="43905">MSETRPERRNLLVDYGIALVAIAIDVMTTFLPRAAKESALRGDLRSLHMLLGTILLVLVATRVWRWWRGDAPQAGAGLKPLATAWIIALTGTLFALLLINPLFGATYAWTNAMLPGQSGGMHVVLDRGIWLFSGYFHAGTGFSILLMKLLIVLTAAYTLLRYGKGLFAAFPRGVGLLIFGGFSNSLFALSTFKSYDRGPWVVAGFWLLCLLLFGMAKLLKRGNGTKPDRPVMTHRLVSGTLVAAVAALGLYGPYAMFRVSPFESEATVSAPAGVTSHAAPARTEVLPPETDYERQVKAETFKWCSFCHTMNKGGAHIAGPNLYGIYGQRIASVPNFAFREALVARGARGEIWDDKALDAFLANPDAFAPGTTMIISSGNITDPRRRAAIITILKRQTGAEAPATGQ</sequence>
<dbReference type="RefSeq" id="WP_169943916.1">
    <property type="nucleotide sequence ID" value="NZ_CP053015.1"/>
</dbReference>
<keyword evidence="2 6" id="KW-0349">Heme</keyword>
<evidence type="ECO:0000256" key="6">
    <source>
        <dbReference type="PROSITE-ProRule" id="PRU00433"/>
    </source>
</evidence>
<dbReference type="GO" id="GO:0009055">
    <property type="term" value="F:electron transfer activity"/>
    <property type="evidence" value="ECO:0007669"/>
    <property type="project" value="InterPro"/>
</dbReference>
<feature type="transmembrane region" description="Helical" evidence="7">
    <location>
        <begin position="85"/>
        <end position="109"/>
    </location>
</feature>
<evidence type="ECO:0000259" key="8">
    <source>
        <dbReference type="PROSITE" id="PS51007"/>
    </source>
</evidence>
<accession>A0A6M4ARK9</accession>
<dbReference type="PANTHER" id="PTHR11961">
    <property type="entry name" value="CYTOCHROME C"/>
    <property type="match status" value="1"/>
</dbReference>
<feature type="transmembrane region" description="Helical" evidence="7">
    <location>
        <begin position="47"/>
        <end position="64"/>
    </location>
</feature>
<dbReference type="Proteomes" id="UP000503018">
    <property type="component" value="Chromosome"/>
</dbReference>
<dbReference type="InterPro" id="IPR002327">
    <property type="entry name" value="Cyt_c_1A/1B"/>
</dbReference>
<dbReference type="Gene3D" id="1.10.760.10">
    <property type="entry name" value="Cytochrome c-like domain"/>
    <property type="match status" value="1"/>
</dbReference>
<keyword evidence="7" id="KW-0812">Transmembrane</keyword>
<feature type="transmembrane region" description="Helical" evidence="7">
    <location>
        <begin position="12"/>
        <end position="35"/>
    </location>
</feature>
<keyword evidence="7" id="KW-0472">Membrane</keyword>
<keyword evidence="5 6" id="KW-0408">Iron</keyword>
<evidence type="ECO:0000256" key="3">
    <source>
        <dbReference type="ARBA" id="ARBA00022723"/>
    </source>
</evidence>
<dbReference type="EMBL" id="CP053015">
    <property type="protein sequence ID" value="QJQ31653.1"/>
    <property type="molecule type" value="Genomic_DNA"/>
</dbReference>
<keyword evidence="10" id="KW-1185">Reference proteome</keyword>
<dbReference type="KEGG" id="slan:GV829_03690"/>
<keyword evidence="3 6" id="KW-0479">Metal-binding</keyword>
<evidence type="ECO:0000256" key="2">
    <source>
        <dbReference type="ARBA" id="ARBA00022617"/>
    </source>
</evidence>
<evidence type="ECO:0000256" key="1">
    <source>
        <dbReference type="ARBA" id="ARBA00022448"/>
    </source>
</evidence>
<dbReference type="PRINTS" id="PR00604">
    <property type="entry name" value="CYTCHRMECIAB"/>
</dbReference>
<evidence type="ECO:0000313" key="9">
    <source>
        <dbReference type="EMBL" id="QJQ31653.1"/>
    </source>
</evidence>
<protein>
    <recommendedName>
        <fullName evidence="8">Cytochrome c domain-containing protein</fullName>
    </recommendedName>
</protein>
<feature type="transmembrane region" description="Helical" evidence="7">
    <location>
        <begin position="198"/>
        <end position="216"/>
    </location>
</feature>
<feature type="transmembrane region" description="Helical" evidence="7">
    <location>
        <begin position="236"/>
        <end position="257"/>
    </location>
</feature>
<keyword evidence="1" id="KW-0813">Transport</keyword>
<dbReference type="InterPro" id="IPR036909">
    <property type="entry name" value="Cyt_c-like_dom_sf"/>
</dbReference>
<gene>
    <name evidence="9" type="ORF">GV829_03690</name>
</gene>
<feature type="domain" description="Cytochrome c" evidence="8">
    <location>
        <begin position="292"/>
        <end position="396"/>
    </location>
</feature>
<evidence type="ECO:0000256" key="5">
    <source>
        <dbReference type="ARBA" id="ARBA00023004"/>
    </source>
</evidence>
<keyword evidence="7" id="KW-1133">Transmembrane helix</keyword>
<organism evidence="9 10">
    <name type="scientific">Sphingomonas lacunae</name>
    <dbReference type="NCBI Taxonomy" id="2698828"/>
    <lineage>
        <taxon>Bacteria</taxon>
        <taxon>Pseudomonadati</taxon>
        <taxon>Pseudomonadota</taxon>
        <taxon>Alphaproteobacteria</taxon>
        <taxon>Sphingomonadales</taxon>
        <taxon>Sphingomonadaceae</taxon>
        <taxon>Sphingomonas</taxon>
    </lineage>
</organism>
<feature type="transmembrane region" description="Helical" evidence="7">
    <location>
        <begin position="172"/>
        <end position="192"/>
    </location>
</feature>
<dbReference type="GO" id="GO:0046872">
    <property type="term" value="F:metal ion binding"/>
    <property type="evidence" value="ECO:0007669"/>
    <property type="project" value="UniProtKB-KW"/>
</dbReference>
<dbReference type="InterPro" id="IPR009056">
    <property type="entry name" value="Cyt_c-like_dom"/>
</dbReference>
<evidence type="ECO:0000256" key="7">
    <source>
        <dbReference type="SAM" id="Phobius"/>
    </source>
</evidence>
<name>A0A6M4ARK9_9SPHN</name>
<evidence type="ECO:0000313" key="10">
    <source>
        <dbReference type="Proteomes" id="UP000503018"/>
    </source>
</evidence>